<evidence type="ECO:0000256" key="5">
    <source>
        <dbReference type="SAM" id="MobiDB-lite"/>
    </source>
</evidence>
<feature type="domain" description="ABC transporter" evidence="6">
    <location>
        <begin position="6"/>
        <end position="253"/>
    </location>
</feature>
<dbReference type="AlphaFoldDB" id="A0A0K2SH64"/>
<dbReference type="PROSITE" id="PS00211">
    <property type="entry name" value="ABC_TRANSPORTER_1"/>
    <property type="match status" value="2"/>
</dbReference>
<dbReference type="Pfam" id="PF08352">
    <property type="entry name" value="oligo_HPY"/>
    <property type="match status" value="2"/>
</dbReference>
<dbReference type="STRING" id="1555112.LIP_0578"/>
<dbReference type="GO" id="GO:0016887">
    <property type="term" value="F:ATP hydrolysis activity"/>
    <property type="evidence" value="ECO:0007669"/>
    <property type="project" value="InterPro"/>
</dbReference>
<dbReference type="EMBL" id="AP014924">
    <property type="protein sequence ID" value="BAS26435.1"/>
    <property type="molecule type" value="Genomic_DNA"/>
</dbReference>
<evidence type="ECO:0000313" key="7">
    <source>
        <dbReference type="EMBL" id="BAS26435.1"/>
    </source>
</evidence>
<dbReference type="NCBIfam" id="TIGR01727">
    <property type="entry name" value="oligo_HPY"/>
    <property type="match status" value="1"/>
</dbReference>
<dbReference type="SMART" id="SM00382">
    <property type="entry name" value="AAA"/>
    <property type="match status" value="2"/>
</dbReference>
<protein>
    <submittedName>
        <fullName evidence="7">Glutathione ABC transporter ATP-binding protein</fullName>
    </submittedName>
</protein>
<dbReference type="InterPro" id="IPR017871">
    <property type="entry name" value="ABC_transporter-like_CS"/>
</dbReference>
<dbReference type="PROSITE" id="PS50893">
    <property type="entry name" value="ABC_TRANSPORTER_2"/>
    <property type="match status" value="2"/>
</dbReference>
<dbReference type="Gene3D" id="3.40.50.300">
    <property type="entry name" value="P-loop containing nucleotide triphosphate hydrolases"/>
    <property type="match status" value="2"/>
</dbReference>
<comment type="similarity">
    <text evidence="1">Belongs to the ABC transporter superfamily.</text>
</comment>
<evidence type="ECO:0000259" key="6">
    <source>
        <dbReference type="PROSITE" id="PS50893"/>
    </source>
</evidence>
<accession>A0A0K2SH64</accession>
<dbReference type="SUPFAM" id="SSF48498">
    <property type="entry name" value="Tetracyclin repressor-like, C-terminal domain"/>
    <property type="match status" value="1"/>
</dbReference>
<dbReference type="CDD" id="cd03257">
    <property type="entry name" value="ABC_NikE_OppD_transporters"/>
    <property type="match status" value="2"/>
</dbReference>
<proteinExistence type="inferred from homology"/>
<gene>
    <name evidence="7" type="ORF">LIP_0578</name>
</gene>
<dbReference type="PANTHER" id="PTHR43776:SF7">
    <property type="entry name" value="D,D-DIPEPTIDE TRANSPORT ATP-BINDING PROTEIN DDPF-RELATED"/>
    <property type="match status" value="1"/>
</dbReference>
<dbReference type="InterPro" id="IPR003593">
    <property type="entry name" value="AAA+_ATPase"/>
</dbReference>
<feature type="domain" description="ABC transporter" evidence="6">
    <location>
        <begin position="279"/>
        <end position="529"/>
    </location>
</feature>
<dbReference type="InterPro" id="IPR050319">
    <property type="entry name" value="ABC_transp_ATP-bind"/>
</dbReference>
<dbReference type="InterPro" id="IPR013563">
    <property type="entry name" value="Oligopep_ABC_C"/>
</dbReference>
<keyword evidence="4 7" id="KW-0067">ATP-binding</keyword>
<dbReference type="GO" id="GO:0015833">
    <property type="term" value="P:peptide transport"/>
    <property type="evidence" value="ECO:0007669"/>
    <property type="project" value="InterPro"/>
</dbReference>
<dbReference type="KEGG" id="lpil:LIP_0578"/>
<evidence type="ECO:0000313" key="8">
    <source>
        <dbReference type="Proteomes" id="UP000065807"/>
    </source>
</evidence>
<dbReference type="NCBIfam" id="NF008453">
    <property type="entry name" value="PRK11308.1"/>
    <property type="match status" value="2"/>
</dbReference>
<dbReference type="FunFam" id="3.40.50.300:FF:000016">
    <property type="entry name" value="Oligopeptide ABC transporter ATP-binding component"/>
    <property type="match status" value="1"/>
</dbReference>
<organism evidence="7 8">
    <name type="scientific">Limnochorda pilosa</name>
    <dbReference type="NCBI Taxonomy" id="1555112"/>
    <lineage>
        <taxon>Bacteria</taxon>
        <taxon>Bacillati</taxon>
        <taxon>Bacillota</taxon>
        <taxon>Limnochordia</taxon>
        <taxon>Limnochordales</taxon>
        <taxon>Limnochordaceae</taxon>
        <taxon>Limnochorda</taxon>
    </lineage>
</organism>
<feature type="region of interest" description="Disordered" evidence="5">
    <location>
        <begin position="534"/>
        <end position="555"/>
    </location>
</feature>
<dbReference type="Pfam" id="PF00005">
    <property type="entry name" value="ABC_tran"/>
    <property type="match status" value="2"/>
</dbReference>
<dbReference type="Proteomes" id="UP000065807">
    <property type="component" value="Chromosome"/>
</dbReference>
<reference evidence="8" key="1">
    <citation type="submission" date="2015-07" db="EMBL/GenBank/DDBJ databases">
        <title>Complete genome sequence and phylogenetic analysis of Limnochorda pilosa.</title>
        <authorList>
            <person name="Watanabe M."/>
            <person name="Kojima H."/>
            <person name="Fukui M."/>
        </authorList>
    </citation>
    <scope>NUCLEOTIDE SEQUENCE [LARGE SCALE GENOMIC DNA]</scope>
    <source>
        <strain evidence="8">HC45</strain>
    </source>
</reference>
<dbReference type="OrthoDB" id="9802264at2"/>
<dbReference type="GO" id="GO:0005524">
    <property type="term" value="F:ATP binding"/>
    <property type="evidence" value="ECO:0007669"/>
    <property type="project" value="UniProtKB-KW"/>
</dbReference>
<sequence>MALLEVRGLTLHYAGSEGPVPAVDSLSLSIAGPGEALGLIGDSGSGKTTLARVLIRSLPRQVARLEGRVLLGGRDVLALPEETFRLEVRWKQIAVVFQGALSAFNPVLRVGFQVAERMLLEGTPRAEAEARARALLEQVGLPGESFRRYPHELSGGMRQRAAIAMALSLGPKLLVLDEPTSALDVSVQAQIMNLLKRLKWETGLSMLFITHDLALASDLCDRIAVLQEGRLLECGTADQVLTAPRHPHTRALLARVPRLHGPEGAGGGEAGAGRKEVLLALEDMHVHFQARRGLLRAETVRALDGVTLEVRRGEALAVVGESGSGKTTLGRATLGLVTPAGGWVRFDGQELAGLDARGLKAFRRRAQAVFQDPYASLSPYMSVQEIVEEPLLVHGPVEPAERRQRALEALAAVGLDPPEAFADRYPHGLSGGQRQRVAIARAMVLDPEYLVADEPVSMVDASQRAEILDVLRALRADRDLTLLYITHDLASARHFADRIAALYLGSVVELAPAGTLVEQPLHPYTRSLLQAVPEPDPANRTRLRPVVPGEPPSAARVPPGCPFHPRCPEAIAGWCEVERPRLLPARPDHWVACHLHEAGGATGAQVRVERAQEEGAIPSHLEPHRLALALVALARGVSRLYVEFQGEVDPQQLFDVVFDALAR</sequence>
<dbReference type="NCBIfam" id="NF007739">
    <property type="entry name" value="PRK10419.1"/>
    <property type="match status" value="2"/>
</dbReference>
<dbReference type="GO" id="GO:0055085">
    <property type="term" value="P:transmembrane transport"/>
    <property type="evidence" value="ECO:0007669"/>
    <property type="project" value="UniProtKB-ARBA"/>
</dbReference>
<evidence type="ECO:0000256" key="3">
    <source>
        <dbReference type="ARBA" id="ARBA00022741"/>
    </source>
</evidence>
<evidence type="ECO:0000256" key="1">
    <source>
        <dbReference type="ARBA" id="ARBA00005417"/>
    </source>
</evidence>
<reference evidence="8" key="2">
    <citation type="journal article" date="2016" name="Int. J. Syst. Evol. Microbiol.">
        <title>Complete genome sequence and cell structure of Limnochorda pilosa, a Gram-negative spore-former within the phylum Firmicutes.</title>
        <authorList>
            <person name="Watanabe M."/>
            <person name="Kojima H."/>
            <person name="Fukui M."/>
        </authorList>
    </citation>
    <scope>NUCLEOTIDE SEQUENCE [LARGE SCALE GENOMIC DNA]</scope>
    <source>
        <strain evidence="8">HC45</strain>
    </source>
</reference>
<dbReference type="InterPro" id="IPR027417">
    <property type="entry name" value="P-loop_NTPase"/>
</dbReference>
<keyword evidence="8" id="KW-1185">Reference proteome</keyword>
<dbReference type="InterPro" id="IPR036271">
    <property type="entry name" value="Tet_transcr_reg_TetR-rel_C_sf"/>
</dbReference>
<dbReference type="RefSeq" id="WP_068134008.1">
    <property type="nucleotide sequence ID" value="NZ_AP014924.1"/>
</dbReference>
<name>A0A0K2SH64_LIMPI</name>
<evidence type="ECO:0000256" key="2">
    <source>
        <dbReference type="ARBA" id="ARBA00022448"/>
    </source>
</evidence>
<keyword evidence="2" id="KW-0813">Transport</keyword>
<keyword evidence="3" id="KW-0547">Nucleotide-binding</keyword>
<dbReference type="PANTHER" id="PTHR43776">
    <property type="entry name" value="TRANSPORT ATP-BINDING PROTEIN"/>
    <property type="match status" value="1"/>
</dbReference>
<dbReference type="InterPro" id="IPR003439">
    <property type="entry name" value="ABC_transporter-like_ATP-bd"/>
</dbReference>
<dbReference type="SUPFAM" id="SSF52540">
    <property type="entry name" value="P-loop containing nucleoside triphosphate hydrolases"/>
    <property type="match status" value="2"/>
</dbReference>
<evidence type="ECO:0000256" key="4">
    <source>
        <dbReference type="ARBA" id="ARBA00022840"/>
    </source>
</evidence>